<evidence type="ECO:0000256" key="3">
    <source>
        <dbReference type="SAM" id="Phobius"/>
    </source>
</evidence>
<dbReference type="RefSeq" id="WP_014964965.1">
    <property type="nucleotide sequence ID" value="NC_018656.1"/>
</dbReference>
<dbReference type="PROSITE" id="PS51257">
    <property type="entry name" value="PROKAR_LIPOPROTEIN"/>
    <property type="match status" value="1"/>
</dbReference>
<proteinExistence type="predicted"/>
<dbReference type="STRING" id="1229909.NSED_03935"/>
<dbReference type="GO" id="GO:0008191">
    <property type="term" value="F:metalloendopeptidase inhibitor activity"/>
    <property type="evidence" value="ECO:0007669"/>
    <property type="project" value="InterPro"/>
</dbReference>
<comment type="subcellular location">
    <subcellularLocation>
        <location evidence="1">Secreted</location>
    </subcellularLocation>
</comment>
<dbReference type="EMBL" id="CP003843">
    <property type="protein sequence ID" value="AFS82593.1"/>
    <property type="molecule type" value="Genomic_DNA"/>
</dbReference>
<protein>
    <submittedName>
        <fullName evidence="4">CbiN domain-containing protein</fullName>
    </submittedName>
</protein>
<dbReference type="PATRIC" id="fig|1229909.8.peg.850"/>
<accession>K0B8S8</accession>
<reference evidence="4 5" key="1">
    <citation type="journal article" date="2012" name="J. Bacteriol.">
        <title>Draft Genome Sequence of an Ammonia-Oxidizing Archaeon, "Candidatus Nitrosopumilus sediminis" AR2, from Svalbard in the Arctic Circle.</title>
        <authorList>
            <person name="Park S.J."/>
            <person name="Kim J.G."/>
            <person name="Jung M.Y."/>
            <person name="Kim S.J."/>
            <person name="Cha I.T."/>
            <person name="Ghai R."/>
            <person name="Martin-Cuadrado A.B."/>
            <person name="Rodriguez-Valera F."/>
            <person name="Rhee S.K."/>
        </authorList>
    </citation>
    <scope>NUCLEOTIDE SEQUENCE [LARGE SCALE GENOMIC DNA]</scope>
    <source>
        <strain evidence="4 5">AR2</strain>
    </source>
</reference>
<keyword evidence="3" id="KW-1133">Transmembrane helix</keyword>
<dbReference type="InterPro" id="IPR008993">
    <property type="entry name" value="TIMP-like_OB-fold"/>
</dbReference>
<evidence type="ECO:0000256" key="2">
    <source>
        <dbReference type="ARBA" id="ARBA00022525"/>
    </source>
</evidence>
<dbReference type="GO" id="GO:0005576">
    <property type="term" value="C:extracellular region"/>
    <property type="evidence" value="ECO:0007669"/>
    <property type="project" value="UniProtKB-SubCell"/>
</dbReference>
<gene>
    <name evidence="4" type="ORF">NSED_03935</name>
</gene>
<dbReference type="AlphaFoldDB" id="K0B8S8"/>
<keyword evidence="2" id="KW-0964">Secreted</keyword>
<organism evidence="4 5">
    <name type="scientific">Candidatus Nitrosopumilus sediminis</name>
    <dbReference type="NCBI Taxonomy" id="1229909"/>
    <lineage>
        <taxon>Archaea</taxon>
        <taxon>Nitrososphaerota</taxon>
        <taxon>Nitrososphaeria</taxon>
        <taxon>Nitrosopumilales</taxon>
        <taxon>Nitrosopumilaceae</taxon>
        <taxon>Nitrosopumilus</taxon>
    </lineage>
</organism>
<sequence>MKTRLLIIIVIAALGFSGTAFACLCDDLTVEQRINQADVVFSGTVYEVPWDFSNDSIAAGFSVQKVWKGADSFPLIKNGHVPVSTAKVSTACGINLIKDKEYLIYAKIVDASLHTTTCDGSWFLDGRNDDVKILETIGSTHAFSDAHEIKSSQSHDCRGPGLYSVEECEFGKLVRNIFLPLGVALPIVGMSVFFLWRKRK</sequence>
<dbReference type="SUPFAM" id="SSF50242">
    <property type="entry name" value="TIMP-like"/>
    <property type="match status" value="1"/>
</dbReference>
<dbReference type="KEGG" id="nir:NSED_03935"/>
<keyword evidence="3" id="KW-0812">Transmembrane</keyword>
<dbReference type="HOGENOM" id="CLU_1363597_0_0_2"/>
<evidence type="ECO:0000256" key="1">
    <source>
        <dbReference type="ARBA" id="ARBA00004613"/>
    </source>
</evidence>
<dbReference type="Proteomes" id="UP000006100">
    <property type="component" value="Chromosome"/>
</dbReference>
<dbReference type="Pfam" id="PF00965">
    <property type="entry name" value="TIMP"/>
    <property type="match status" value="1"/>
</dbReference>
<keyword evidence="5" id="KW-1185">Reference proteome</keyword>
<dbReference type="InterPro" id="IPR001820">
    <property type="entry name" value="TIMP"/>
</dbReference>
<dbReference type="Gene3D" id="2.40.50.120">
    <property type="match status" value="1"/>
</dbReference>
<evidence type="ECO:0000313" key="5">
    <source>
        <dbReference type="Proteomes" id="UP000006100"/>
    </source>
</evidence>
<keyword evidence="3" id="KW-0472">Membrane</keyword>
<evidence type="ECO:0000313" key="4">
    <source>
        <dbReference type="EMBL" id="AFS82593.1"/>
    </source>
</evidence>
<dbReference type="GeneID" id="13697805"/>
<feature type="transmembrane region" description="Helical" evidence="3">
    <location>
        <begin position="177"/>
        <end position="196"/>
    </location>
</feature>
<name>K0B8S8_9ARCH</name>